<dbReference type="KEGG" id="hyl:LPB072_18050"/>
<dbReference type="GO" id="GO:0003677">
    <property type="term" value="F:DNA binding"/>
    <property type="evidence" value="ECO:0007669"/>
    <property type="project" value="UniProtKB-KW"/>
</dbReference>
<evidence type="ECO:0000313" key="5">
    <source>
        <dbReference type="Proteomes" id="UP000185657"/>
    </source>
</evidence>
<dbReference type="Pfam" id="PF02311">
    <property type="entry name" value="AraC_binding"/>
    <property type="match status" value="1"/>
</dbReference>
<proteinExistence type="predicted"/>
<dbReference type="EMBL" id="CP017476">
    <property type="protein sequence ID" value="AOW14452.1"/>
    <property type="molecule type" value="Genomic_DNA"/>
</dbReference>
<evidence type="ECO:0000313" key="3">
    <source>
        <dbReference type="EMBL" id="AOW14452.1"/>
    </source>
</evidence>
<dbReference type="SUPFAM" id="SSF51215">
    <property type="entry name" value="Regulatory protein AraC"/>
    <property type="match status" value="1"/>
</dbReference>
<evidence type="ECO:0000256" key="1">
    <source>
        <dbReference type="ARBA" id="ARBA00023125"/>
    </source>
</evidence>
<dbReference type="GO" id="GO:0006355">
    <property type="term" value="P:regulation of DNA-templated transcription"/>
    <property type="evidence" value="ECO:0007669"/>
    <property type="project" value="InterPro"/>
</dbReference>
<gene>
    <name evidence="3" type="ORF">LPB072_18050</name>
    <name evidence="4" type="ORF">LPB72_02985</name>
</gene>
<evidence type="ECO:0000259" key="2">
    <source>
        <dbReference type="Pfam" id="PF02311"/>
    </source>
</evidence>
<reference evidence="4 5" key="1">
    <citation type="submission" date="2016-02" db="EMBL/GenBank/DDBJ databases">
        <title>Draft genome sequence of Hydrogenophaga sp. LPB0072.</title>
        <authorList>
            <person name="Shin S.-K."/>
            <person name="Yi H."/>
        </authorList>
    </citation>
    <scope>NUCLEOTIDE SEQUENCE [LARGE SCALE GENOMIC DNA]</scope>
    <source>
        <strain evidence="4 5">LPB0072</strain>
    </source>
</reference>
<organism evidence="3 6">
    <name type="scientific">Hydrogenophaga crassostreae</name>
    <dbReference type="NCBI Taxonomy" id="1763535"/>
    <lineage>
        <taxon>Bacteria</taxon>
        <taxon>Pseudomonadati</taxon>
        <taxon>Pseudomonadota</taxon>
        <taxon>Betaproteobacteria</taxon>
        <taxon>Burkholderiales</taxon>
        <taxon>Comamonadaceae</taxon>
        <taxon>Hydrogenophaga</taxon>
    </lineage>
</organism>
<dbReference type="InterPro" id="IPR037923">
    <property type="entry name" value="HTH-like"/>
</dbReference>
<keyword evidence="5" id="KW-1185">Reference proteome</keyword>
<dbReference type="Proteomes" id="UP000185680">
    <property type="component" value="Chromosome"/>
</dbReference>
<accession>A0A162T4T4</accession>
<sequence>MEVITLRGLRAKLLDLEMGAPQRVDFLLLLLVEQGEGGHVVDFVTHLLHAADVLLVRPGQVQQWRLDAGLEGLLVLVSPSALGPSVGLNSAALRSGAF</sequence>
<dbReference type="Proteomes" id="UP000185657">
    <property type="component" value="Unassembled WGS sequence"/>
</dbReference>
<dbReference type="InterPro" id="IPR003313">
    <property type="entry name" value="AraC-bd"/>
</dbReference>
<evidence type="ECO:0000313" key="4">
    <source>
        <dbReference type="EMBL" id="OAD43525.1"/>
    </source>
</evidence>
<feature type="domain" description="AraC-type arabinose-binding/dimerisation" evidence="2">
    <location>
        <begin position="8"/>
        <end position="83"/>
    </location>
</feature>
<protein>
    <recommendedName>
        <fullName evidence="2">AraC-type arabinose-binding/dimerisation domain-containing protein</fullName>
    </recommendedName>
</protein>
<keyword evidence="1" id="KW-0238">DNA-binding</keyword>
<dbReference type="STRING" id="1763535.LPB072_18050"/>
<name>A0A162T4T4_9BURK</name>
<evidence type="ECO:0000313" key="6">
    <source>
        <dbReference type="Proteomes" id="UP000185680"/>
    </source>
</evidence>
<dbReference type="AlphaFoldDB" id="A0A162T4T4"/>
<dbReference type="EMBL" id="LVWD01000003">
    <property type="protein sequence ID" value="OAD43525.1"/>
    <property type="molecule type" value="Genomic_DNA"/>
</dbReference>
<reference evidence="3 6" key="2">
    <citation type="submission" date="2016-10" db="EMBL/GenBank/DDBJ databases">
        <title>Hydorgenophaga sp. LPB0072 isolated from gastropod.</title>
        <authorList>
            <person name="Kim E."/>
            <person name="Yi H."/>
        </authorList>
    </citation>
    <scope>NUCLEOTIDE SEQUENCE [LARGE SCALE GENOMIC DNA]</scope>
    <source>
        <strain evidence="3 6">LPB0072</strain>
    </source>
</reference>